<evidence type="ECO:0000256" key="4">
    <source>
        <dbReference type="ARBA" id="ARBA00013078"/>
    </source>
</evidence>
<proteinExistence type="inferred from homology"/>
<dbReference type="Gene3D" id="3.40.50.1000">
    <property type="entry name" value="HAD superfamily/HAD-like"/>
    <property type="match status" value="1"/>
</dbReference>
<evidence type="ECO:0000256" key="2">
    <source>
        <dbReference type="ARBA" id="ARBA00004818"/>
    </source>
</evidence>
<evidence type="ECO:0000313" key="5">
    <source>
        <dbReference type="EMBL" id="TBN36024.1"/>
    </source>
</evidence>
<dbReference type="OrthoDB" id="9807630at2"/>
<comment type="pathway">
    <text evidence="2">Organic acid metabolism; glycolate biosynthesis; glycolate from 2-phosphoglycolate: step 1/1.</text>
</comment>
<evidence type="ECO:0000256" key="1">
    <source>
        <dbReference type="ARBA" id="ARBA00000830"/>
    </source>
</evidence>
<keyword evidence="5" id="KW-0378">Hydrolase</keyword>
<dbReference type="Gene3D" id="1.10.150.240">
    <property type="entry name" value="Putative phosphatase, domain 2"/>
    <property type="match status" value="1"/>
</dbReference>
<dbReference type="PANTHER" id="PTHR43434">
    <property type="entry name" value="PHOSPHOGLYCOLATE PHOSPHATASE"/>
    <property type="match status" value="1"/>
</dbReference>
<dbReference type="Proteomes" id="UP000293520">
    <property type="component" value="Unassembled WGS sequence"/>
</dbReference>
<dbReference type="EMBL" id="SISK01000020">
    <property type="protein sequence ID" value="TBN36024.1"/>
    <property type="molecule type" value="Genomic_DNA"/>
</dbReference>
<reference evidence="5 6" key="1">
    <citation type="submission" date="2019-02" db="EMBL/GenBank/DDBJ databases">
        <title>Paracoccus subflavus sp. nov., isolated from marine sediment of the Pacific Ocean.</title>
        <authorList>
            <person name="Zhang G."/>
        </authorList>
    </citation>
    <scope>NUCLEOTIDE SEQUENCE [LARGE SCALE GENOMIC DNA]</scope>
    <source>
        <strain evidence="5 6">GY0581</strain>
    </source>
</reference>
<dbReference type="GO" id="GO:0008967">
    <property type="term" value="F:phosphoglycolate phosphatase activity"/>
    <property type="evidence" value="ECO:0007669"/>
    <property type="project" value="UniProtKB-EC"/>
</dbReference>
<dbReference type="SFLD" id="SFLDG01129">
    <property type="entry name" value="C1.5:_HAD__Beta-PGM__Phosphata"/>
    <property type="match status" value="1"/>
</dbReference>
<comment type="similarity">
    <text evidence="3">Belongs to the HAD-like hydrolase superfamily. CbbY/CbbZ/Gph/YieH family.</text>
</comment>
<dbReference type="PANTHER" id="PTHR43434:SF1">
    <property type="entry name" value="PHOSPHOGLYCOLATE PHOSPHATASE"/>
    <property type="match status" value="1"/>
</dbReference>
<dbReference type="GO" id="GO:0005829">
    <property type="term" value="C:cytosol"/>
    <property type="evidence" value="ECO:0007669"/>
    <property type="project" value="TreeGrafter"/>
</dbReference>
<gene>
    <name evidence="5" type="ORF">EYE42_15790</name>
</gene>
<dbReference type="GO" id="GO:0006281">
    <property type="term" value="P:DNA repair"/>
    <property type="evidence" value="ECO:0007669"/>
    <property type="project" value="TreeGrafter"/>
</dbReference>
<dbReference type="EC" id="3.1.3.18" evidence="4"/>
<dbReference type="SUPFAM" id="SSF56784">
    <property type="entry name" value="HAD-like"/>
    <property type="match status" value="1"/>
</dbReference>
<evidence type="ECO:0000313" key="6">
    <source>
        <dbReference type="Proteomes" id="UP000293520"/>
    </source>
</evidence>
<dbReference type="RefSeq" id="WP_130992277.1">
    <property type="nucleotide sequence ID" value="NZ_SISK01000020.1"/>
</dbReference>
<comment type="caution">
    <text evidence="5">The sequence shown here is derived from an EMBL/GenBank/DDBJ whole genome shotgun (WGS) entry which is preliminary data.</text>
</comment>
<dbReference type="Pfam" id="PF00702">
    <property type="entry name" value="Hydrolase"/>
    <property type="match status" value="1"/>
</dbReference>
<keyword evidence="6" id="KW-1185">Reference proteome</keyword>
<dbReference type="AlphaFoldDB" id="A0A4Q9FZW1"/>
<protein>
    <recommendedName>
        <fullName evidence="4">phosphoglycolate phosphatase</fullName>
        <ecNumber evidence="4">3.1.3.18</ecNumber>
    </recommendedName>
</protein>
<dbReference type="InterPro" id="IPR006439">
    <property type="entry name" value="HAD-SF_hydro_IA"/>
</dbReference>
<dbReference type="InterPro" id="IPR036412">
    <property type="entry name" value="HAD-like_sf"/>
</dbReference>
<name>A0A4Q9FZW1_9RHOB</name>
<sequence length="233" mass="24968">MTKAGALFPGGLAARLEGRKLVVFDVDGTLYDQSRLRRAMAVRLLSHIALTGNVSTLKALQAYRHAREVTADAQRADFEAEALAAAARAGRISETRARELVAEWMQERPLPLLSRCRYGGVAELFARLRTRGTLVGILSDYPAAAKIQAMGLEADAIAFAGGPGVPFQKPDPSGLQHLMEIADASPAETILIGDRDERDGEAGRRAGVDVLIRTSQPVGPDMFRSFTALIGSA</sequence>
<comment type="catalytic activity">
    <reaction evidence="1">
        <text>2-phosphoglycolate + H2O = glycolate + phosphate</text>
        <dbReference type="Rhea" id="RHEA:14369"/>
        <dbReference type="ChEBI" id="CHEBI:15377"/>
        <dbReference type="ChEBI" id="CHEBI:29805"/>
        <dbReference type="ChEBI" id="CHEBI:43474"/>
        <dbReference type="ChEBI" id="CHEBI:58033"/>
        <dbReference type="EC" id="3.1.3.18"/>
    </reaction>
</comment>
<dbReference type="SFLD" id="SFLDS00003">
    <property type="entry name" value="Haloacid_Dehalogenase"/>
    <property type="match status" value="1"/>
</dbReference>
<dbReference type="InterPro" id="IPR023198">
    <property type="entry name" value="PGP-like_dom2"/>
</dbReference>
<evidence type="ECO:0000256" key="3">
    <source>
        <dbReference type="ARBA" id="ARBA00006171"/>
    </source>
</evidence>
<accession>A0A4Q9FZW1</accession>
<dbReference type="NCBIfam" id="TIGR01549">
    <property type="entry name" value="HAD-SF-IA-v1"/>
    <property type="match status" value="1"/>
</dbReference>
<dbReference type="InterPro" id="IPR050155">
    <property type="entry name" value="HAD-like_hydrolase_sf"/>
</dbReference>
<dbReference type="InterPro" id="IPR023214">
    <property type="entry name" value="HAD_sf"/>
</dbReference>
<organism evidence="5 6">
    <name type="scientific">Paracoccus subflavus</name>
    <dbReference type="NCBI Taxonomy" id="2528244"/>
    <lineage>
        <taxon>Bacteria</taxon>
        <taxon>Pseudomonadati</taxon>
        <taxon>Pseudomonadota</taxon>
        <taxon>Alphaproteobacteria</taxon>
        <taxon>Rhodobacterales</taxon>
        <taxon>Paracoccaceae</taxon>
        <taxon>Paracoccus</taxon>
    </lineage>
</organism>